<comment type="function">
    <text evidence="5">Bidirectionally degrades single-stranded DNA into large acid-insoluble oligonucleotides, which are then degraded further into small acid-soluble oligonucleotides.</text>
</comment>
<keyword evidence="4 5" id="KW-0269">Exonuclease</keyword>
<evidence type="ECO:0000313" key="12">
    <source>
        <dbReference type="Proteomes" id="UP000092839"/>
    </source>
</evidence>
<dbReference type="CDD" id="cd04489">
    <property type="entry name" value="ExoVII_LU_OBF"/>
    <property type="match status" value="1"/>
</dbReference>
<dbReference type="PANTHER" id="PTHR30008">
    <property type="entry name" value="EXODEOXYRIBONUCLEASE 7 LARGE SUBUNIT"/>
    <property type="match status" value="1"/>
</dbReference>
<dbReference type="EC" id="3.1.11.6" evidence="5"/>
<dbReference type="NCBIfam" id="TIGR00237">
    <property type="entry name" value="xseA"/>
    <property type="match status" value="1"/>
</dbReference>
<feature type="region of interest" description="Disordered" evidence="8">
    <location>
        <begin position="496"/>
        <end position="539"/>
    </location>
</feature>
<name>A0A1B1UNL5_9BRAD</name>
<dbReference type="GO" id="GO:0006308">
    <property type="term" value="P:DNA catabolic process"/>
    <property type="evidence" value="ECO:0007669"/>
    <property type="project" value="UniProtKB-UniRule"/>
</dbReference>
<protein>
    <recommendedName>
        <fullName evidence="5">Exodeoxyribonuclease 7 large subunit</fullName>
        <ecNumber evidence="5">3.1.11.6</ecNumber>
    </recommendedName>
    <alternativeName>
        <fullName evidence="5">Exodeoxyribonuclease VII large subunit</fullName>
        <shortName evidence="5">Exonuclease VII large subunit</shortName>
    </alternativeName>
</protein>
<dbReference type="PANTHER" id="PTHR30008:SF0">
    <property type="entry name" value="EXODEOXYRIBONUCLEASE 7 LARGE SUBUNIT"/>
    <property type="match status" value="1"/>
</dbReference>
<sequence length="539" mass="58863">MPADNLINAPEFTVSELSSALKRTVEDRFGHVRVRGEISGFRGPHSSGHCYFALKDESAKIEAVIWKFAHARMRFKPQEGLEVIATGKLTTYPNSSKYQIVIDSLEPAGIGALMALMEERKRKLAAEGLFDETRKQLLPWLPEVIGVVTSPTGAVIRDILHRLEDRFPRRVLVWPVKVQGEGSAEQVAAAIRGFNALPEGGRIPRPDLLIVARGGGSLEDLWSFNEEIVVRAAADSMIPLISAVGHETDITLIDFAADKRAPTPTAAAEMAVPVRSELFAEVESLARRTMVCWQRGQESRRNELRAAARALPSLSELLAIPRQRLDHLGAALPRALKANTHAHHRRFSHLSAGLTLKVLRGQVTQANHRLTVSGERIRLSARALLRNRRERFAGLEVRLKASKLSNAQAQRNAIARNRERAQRLAERARRALDTAMQRLDARVAHSGQLLSALSYRGVLARGFALVRDDHGHAVHGAAAVGPSARLSIEFADGRVGATADADRPQATAPASGAPKAAPREAKPAAPKRVSKPVDQGSLF</sequence>
<evidence type="ECO:0000259" key="10">
    <source>
        <dbReference type="Pfam" id="PF13742"/>
    </source>
</evidence>
<dbReference type="InterPro" id="IPR025824">
    <property type="entry name" value="OB-fold_nuc-bd_dom"/>
</dbReference>
<dbReference type="RefSeq" id="WP_065731449.1">
    <property type="nucleotide sequence ID" value="NZ_CP016428.1"/>
</dbReference>
<feature type="domain" description="Exonuclease VII large subunit C-terminal" evidence="9">
    <location>
        <begin position="406"/>
        <end position="497"/>
    </location>
</feature>
<evidence type="ECO:0000256" key="2">
    <source>
        <dbReference type="ARBA" id="ARBA00022722"/>
    </source>
</evidence>
<dbReference type="KEGG" id="bic:LMTR13_33305"/>
<dbReference type="GO" id="GO:0009318">
    <property type="term" value="C:exodeoxyribonuclease VII complex"/>
    <property type="evidence" value="ECO:0007669"/>
    <property type="project" value="UniProtKB-UniRule"/>
</dbReference>
<dbReference type="EMBL" id="CP016428">
    <property type="protein sequence ID" value="ANW04298.1"/>
    <property type="molecule type" value="Genomic_DNA"/>
</dbReference>
<dbReference type="Proteomes" id="UP000092839">
    <property type="component" value="Chromosome"/>
</dbReference>
<dbReference type="InterPro" id="IPR020579">
    <property type="entry name" value="Exonuc_VII_lsu_C"/>
</dbReference>
<dbReference type="GO" id="GO:0005737">
    <property type="term" value="C:cytoplasm"/>
    <property type="evidence" value="ECO:0007669"/>
    <property type="project" value="UniProtKB-SubCell"/>
</dbReference>
<keyword evidence="3 5" id="KW-0378">Hydrolase</keyword>
<keyword evidence="1 5" id="KW-0963">Cytoplasm</keyword>
<dbReference type="AlphaFoldDB" id="A0A1B1UNL5"/>
<evidence type="ECO:0000256" key="6">
    <source>
        <dbReference type="RuleBase" id="RU004355"/>
    </source>
</evidence>
<accession>A0A1B1UNL5</accession>
<dbReference type="GO" id="GO:0008855">
    <property type="term" value="F:exodeoxyribonuclease VII activity"/>
    <property type="evidence" value="ECO:0007669"/>
    <property type="project" value="UniProtKB-UniRule"/>
</dbReference>
<feature type="domain" description="OB-fold nucleic acid binding" evidence="10">
    <location>
        <begin position="12"/>
        <end position="105"/>
    </location>
</feature>
<comment type="subcellular location">
    <subcellularLocation>
        <location evidence="5 6">Cytoplasm</location>
    </subcellularLocation>
</comment>
<dbReference type="HAMAP" id="MF_00378">
    <property type="entry name" value="Exonuc_7_L"/>
    <property type="match status" value="1"/>
</dbReference>
<proteinExistence type="inferred from homology"/>
<organism evidence="11 12">
    <name type="scientific">Bradyrhizobium icense</name>
    <dbReference type="NCBI Taxonomy" id="1274631"/>
    <lineage>
        <taxon>Bacteria</taxon>
        <taxon>Pseudomonadati</taxon>
        <taxon>Pseudomonadota</taxon>
        <taxon>Alphaproteobacteria</taxon>
        <taxon>Hyphomicrobiales</taxon>
        <taxon>Nitrobacteraceae</taxon>
        <taxon>Bradyrhizobium</taxon>
    </lineage>
</organism>
<dbReference type="OrthoDB" id="9802795at2"/>
<dbReference type="GO" id="GO:0003676">
    <property type="term" value="F:nucleic acid binding"/>
    <property type="evidence" value="ECO:0007669"/>
    <property type="project" value="InterPro"/>
</dbReference>
<evidence type="ECO:0000256" key="5">
    <source>
        <dbReference type="HAMAP-Rule" id="MF_00378"/>
    </source>
</evidence>
<evidence type="ECO:0000259" key="9">
    <source>
        <dbReference type="Pfam" id="PF02601"/>
    </source>
</evidence>
<evidence type="ECO:0000256" key="8">
    <source>
        <dbReference type="SAM" id="MobiDB-lite"/>
    </source>
</evidence>
<gene>
    <name evidence="5" type="primary">xseA</name>
    <name evidence="11" type="ORF">LMTR13_33305</name>
</gene>
<feature type="domain" description="Exonuclease VII large subunit C-terminal" evidence="9">
    <location>
        <begin position="129"/>
        <end position="402"/>
    </location>
</feature>
<dbReference type="InterPro" id="IPR003753">
    <property type="entry name" value="Exonuc_VII_L"/>
</dbReference>
<keyword evidence="7" id="KW-0175">Coiled coil</keyword>
<comment type="similarity">
    <text evidence="5 6">Belongs to the XseA family.</text>
</comment>
<comment type="subunit">
    <text evidence="5">Heterooligomer composed of large and small subunits.</text>
</comment>
<evidence type="ECO:0000256" key="1">
    <source>
        <dbReference type="ARBA" id="ARBA00022490"/>
    </source>
</evidence>
<feature type="coiled-coil region" evidence="7">
    <location>
        <begin position="404"/>
        <end position="438"/>
    </location>
</feature>
<dbReference type="Pfam" id="PF13742">
    <property type="entry name" value="tRNA_anti_2"/>
    <property type="match status" value="1"/>
</dbReference>
<evidence type="ECO:0000256" key="3">
    <source>
        <dbReference type="ARBA" id="ARBA00022801"/>
    </source>
</evidence>
<dbReference type="STRING" id="1274631.LMTR13_33305"/>
<evidence type="ECO:0000313" key="11">
    <source>
        <dbReference type="EMBL" id="ANW04298.1"/>
    </source>
</evidence>
<evidence type="ECO:0000256" key="7">
    <source>
        <dbReference type="SAM" id="Coils"/>
    </source>
</evidence>
<comment type="catalytic activity">
    <reaction evidence="5 6">
        <text>Exonucleolytic cleavage in either 5'- to 3'- or 3'- to 5'-direction to yield nucleoside 5'-phosphates.</text>
        <dbReference type="EC" id="3.1.11.6"/>
    </reaction>
</comment>
<feature type="compositionally biased region" description="Low complexity" evidence="8">
    <location>
        <begin position="506"/>
        <end position="516"/>
    </location>
</feature>
<keyword evidence="12" id="KW-1185">Reference proteome</keyword>
<dbReference type="Pfam" id="PF02601">
    <property type="entry name" value="Exonuc_VII_L"/>
    <property type="match status" value="2"/>
</dbReference>
<keyword evidence="2 5" id="KW-0540">Nuclease</keyword>
<evidence type="ECO:0000256" key="4">
    <source>
        <dbReference type="ARBA" id="ARBA00022839"/>
    </source>
</evidence>
<reference evidence="11 12" key="1">
    <citation type="submission" date="2016-07" db="EMBL/GenBank/DDBJ databases">
        <title>Complete genome sequence of Bradyrhizobium icense LMTR 13T, a potential inoculant strain isolated from lima bean (Phaseolus lunatus) in Peru.</title>
        <authorList>
            <person name="Ormeno-Orrillo E."/>
            <person name="Duran D."/>
            <person name="Rogel M.A."/>
            <person name="Rey L."/>
            <person name="Imperial J."/>
            <person name="Ruiz-Argueso T."/>
            <person name="Martinez-Romero E."/>
        </authorList>
    </citation>
    <scope>NUCLEOTIDE SEQUENCE [LARGE SCALE GENOMIC DNA]</scope>
    <source>
        <strain evidence="11 12">LMTR 13</strain>
    </source>
</reference>